<name>A0ABY7C6Z8_9BASI</name>
<feature type="compositionally biased region" description="Polar residues" evidence="1">
    <location>
        <begin position="290"/>
        <end position="311"/>
    </location>
</feature>
<feature type="region of interest" description="Disordered" evidence="1">
    <location>
        <begin position="627"/>
        <end position="647"/>
    </location>
</feature>
<feature type="compositionally biased region" description="Polar residues" evidence="1">
    <location>
        <begin position="375"/>
        <end position="385"/>
    </location>
</feature>
<dbReference type="EMBL" id="CP110421">
    <property type="protein sequence ID" value="WAQ80896.1"/>
    <property type="molecule type" value="Genomic_DNA"/>
</dbReference>
<evidence type="ECO:0000313" key="2">
    <source>
        <dbReference type="EMBL" id="WAQ80896.1"/>
    </source>
</evidence>
<accession>A0ABY7C6Z8</accession>
<feature type="region of interest" description="Disordered" evidence="1">
    <location>
        <begin position="260"/>
        <end position="416"/>
    </location>
</feature>
<evidence type="ECO:0000313" key="3">
    <source>
        <dbReference type="Proteomes" id="UP001164743"/>
    </source>
</evidence>
<dbReference type="Proteomes" id="UP001164743">
    <property type="component" value="Chromosome 1A"/>
</dbReference>
<feature type="compositionally biased region" description="Low complexity" evidence="1">
    <location>
        <begin position="346"/>
        <end position="360"/>
    </location>
</feature>
<dbReference type="GeneID" id="77806135"/>
<sequence>MIENIIFNVAFWLRKKFQKATQRRYETQGILRNLLGKPNPHQPGGQNFTVVFFKRQWRAQREFHVSHSETETDRRKKLVALYKRKATVEHMRQGLQSPEIFLVTVAEVRALMDSIVTESDSLSIQIAQLTGRSGAAADRDYEEEKLRLLLWDAKSDLFAQVVQIHAERRPLLDSHIMGSHLGTHGKETIVKALQNRRPAVKKIIDSFNELYQEFREKYPNHQQPDVHNHPLTYKVFIQWEMDHAFWNDVLSMDLFENQRVGPRDNPNPGAPPNYSTPGSGSEFLACRSAPPSSLSTEILPQGPNFTPTLSGQSGGGFFRRVLDRSPSNSLANNNDLSPPALPPPLQLDVNPPNTPAPNTKPARKKRAPRARNTTIPVSPSTSQVSHPPPRDPTPKPDLSQFQGRNKRSKLSAETMEKIRHQPLDTLRCIVVKDPEYKRLTIADKLELDQAYLDYQSAVHLIAIKNKLEIKPVLHYLGNKVRIRGGNCYNDFCKYDPEAVAIKHNETITSNERAIKCGALWRGLTQEAREQWKDQDYIDSLARVNSVTSIPAKTDHLPEDETSLQNLSTAHQVEGYVVLALRDPVRPVLLTSGSHMAEEFLDILEPEKNQCNSFFKFVSGKQAIKDVSGRLPPPINPRKRRRAIESDDPDCPYDLGSKVANSDEVQRLLQEALTKATHGVCVTGWPGENTAATLQELGVTLFVQPNNLLIAPAEFCKAPTKMRIGTTRRILTVFAKGWVKITGPPAPNPGPIGLCPNAENSDDNLAPPPKKAIYPKEACHHRALVLRL</sequence>
<evidence type="ECO:0000256" key="1">
    <source>
        <dbReference type="SAM" id="MobiDB-lite"/>
    </source>
</evidence>
<protein>
    <submittedName>
        <fullName evidence="2">Uncharacterized protein</fullName>
    </submittedName>
</protein>
<keyword evidence="3" id="KW-1185">Reference proteome</keyword>
<reference evidence="2" key="1">
    <citation type="submission" date="2022-10" db="EMBL/GenBank/DDBJ databases">
        <title>Puccinia triticina Genome sequencing and assembly.</title>
        <authorList>
            <person name="Li C."/>
        </authorList>
    </citation>
    <scope>NUCLEOTIDE SEQUENCE</scope>
    <source>
        <strain evidence="2">Pt15</strain>
    </source>
</reference>
<dbReference type="RefSeq" id="XP_053016451.1">
    <property type="nucleotide sequence ID" value="XM_053165240.1"/>
</dbReference>
<dbReference type="PANTHER" id="PTHR33096">
    <property type="entry name" value="CXC2 DOMAIN-CONTAINING PROTEIN"/>
    <property type="match status" value="1"/>
</dbReference>
<organism evidence="2 3">
    <name type="scientific">Puccinia triticina</name>
    <dbReference type="NCBI Taxonomy" id="208348"/>
    <lineage>
        <taxon>Eukaryota</taxon>
        <taxon>Fungi</taxon>
        <taxon>Dikarya</taxon>
        <taxon>Basidiomycota</taxon>
        <taxon>Pucciniomycotina</taxon>
        <taxon>Pucciniomycetes</taxon>
        <taxon>Pucciniales</taxon>
        <taxon>Pucciniaceae</taxon>
        <taxon>Puccinia</taxon>
    </lineage>
</organism>
<dbReference type="PANTHER" id="PTHR33096:SF1">
    <property type="entry name" value="CXC1-LIKE CYSTEINE CLUSTER ASSOCIATED WITH KDZ TRANSPOSASES DOMAIN-CONTAINING PROTEIN"/>
    <property type="match status" value="1"/>
</dbReference>
<proteinExistence type="predicted"/>
<gene>
    <name evidence="2" type="ORF">PtA15_1A234</name>
</gene>